<feature type="domain" description="Histidine kinase" evidence="3">
    <location>
        <begin position="1"/>
        <end position="106"/>
    </location>
</feature>
<dbReference type="Pfam" id="PF02518">
    <property type="entry name" value="HATPase_c"/>
    <property type="match status" value="1"/>
</dbReference>
<dbReference type="InterPro" id="IPR005467">
    <property type="entry name" value="His_kinase_dom"/>
</dbReference>
<dbReference type="InterPro" id="IPR004358">
    <property type="entry name" value="Sig_transdc_His_kin-like_C"/>
</dbReference>
<comment type="catalytic activity">
    <reaction evidence="1">
        <text>ATP + protein L-histidine = ADP + protein N-phospho-L-histidine.</text>
        <dbReference type="EC" id="2.7.13.3"/>
    </reaction>
</comment>
<evidence type="ECO:0000313" key="4">
    <source>
        <dbReference type="EMBL" id="ALO14439.1"/>
    </source>
</evidence>
<dbReference type="SUPFAM" id="SSF55874">
    <property type="entry name" value="ATPase domain of HSP90 chaperone/DNA topoisomerase II/histidine kinase"/>
    <property type="match status" value="1"/>
</dbReference>
<protein>
    <recommendedName>
        <fullName evidence="2">histidine kinase</fullName>
        <ecNumber evidence="2">2.7.13.3</ecNumber>
    </recommendedName>
</protein>
<dbReference type="Gene3D" id="3.30.565.10">
    <property type="entry name" value="Histidine kinase-like ATPase, C-terminal domain"/>
    <property type="match status" value="1"/>
</dbReference>
<dbReference type="EMBL" id="CP013118">
    <property type="protein sequence ID" value="ALO14439.1"/>
    <property type="molecule type" value="Genomic_DNA"/>
</dbReference>
<keyword evidence="5" id="KW-1185">Reference proteome</keyword>
<keyword evidence="4" id="KW-0808">Transferase</keyword>
<evidence type="ECO:0000259" key="3">
    <source>
        <dbReference type="PROSITE" id="PS50109"/>
    </source>
</evidence>
<organism evidence="4 5">
    <name type="scientific">Salinivirga cyanobacteriivorans</name>
    <dbReference type="NCBI Taxonomy" id="1307839"/>
    <lineage>
        <taxon>Bacteria</taxon>
        <taxon>Pseudomonadati</taxon>
        <taxon>Bacteroidota</taxon>
        <taxon>Bacteroidia</taxon>
        <taxon>Bacteroidales</taxon>
        <taxon>Salinivirgaceae</taxon>
        <taxon>Salinivirga</taxon>
    </lineage>
</organism>
<dbReference type="AlphaFoldDB" id="A0A0S2HWH9"/>
<evidence type="ECO:0000313" key="5">
    <source>
        <dbReference type="Proteomes" id="UP000064893"/>
    </source>
</evidence>
<name>A0A0S2HWH9_9BACT</name>
<evidence type="ECO:0000256" key="1">
    <source>
        <dbReference type="ARBA" id="ARBA00000085"/>
    </source>
</evidence>
<dbReference type="SMART" id="SM00387">
    <property type="entry name" value="HATPase_c"/>
    <property type="match status" value="1"/>
</dbReference>
<dbReference type="OrthoDB" id="1046984at2"/>
<dbReference type="RefSeq" id="WP_057951987.1">
    <property type="nucleotide sequence ID" value="NZ_CP013118.1"/>
</dbReference>
<evidence type="ECO:0000256" key="2">
    <source>
        <dbReference type="ARBA" id="ARBA00012438"/>
    </source>
</evidence>
<dbReference type="GO" id="GO:0004673">
    <property type="term" value="F:protein histidine kinase activity"/>
    <property type="evidence" value="ECO:0007669"/>
    <property type="project" value="UniProtKB-EC"/>
</dbReference>
<sequence>MKDLSQHILDIANNSIRAGATLIQISITEEPEKDLYTLIIEDNGSGIPKDKIEQVCDPFYTSRTTRKVGLGIPLLKLNAERTGGWFSLTSEEGKGTTVKAVFKHKSVDRPAIGDISGTLSIVAATDPKIDLVYIHTNQSNEYIFDSRTIKTELGDILLSNPKIMRFIDEMISENLESINYTK</sequence>
<accession>A0A0S2HWH9</accession>
<gene>
    <name evidence="4" type="primary">pleC_3</name>
    <name evidence="4" type="ORF">L21SP5_00768</name>
</gene>
<dbReference type="EC" id="2.7.13.3" evidence="2"/>
<dbReference type="KEGG" id="blq:L21SP5_00768"/>
<dbReference type="InterPro" id="IPR036890">
    <property type="entry name" value="HATPase_C_sf"/>
</dbReference>
<dbReference type="PANTHER" id="PTHR43065">
    <property type="entry name" value="SENSOR HISTIDINE KINASE"/>
    <property type="match status" value="1"/>
</dbReference>
<proteinExistence type="predicted"/>
<dbReference type="InterPro" id="IPR003594">
    <property type="entry name" value="HATPase_dom"/>
</dbReference>
<reference evidence="4 5" key="1">
    <citation type="submission" date="2015-11" db="EMBL/GenBank/DDBJ databases">
        <title>Description and complete genome sequence of a novel strain predominating in hypersaline microbial mats and representing a new family of the Bacteriodetes phylum.</title>
        <authorList>
            <person name="Spring S."/>
            <person name="Bunk B."/>
            <person name="Sproer C."/>
            <person name="Klenk H.-P."/>
        </authorList>
    </citation>
    <scope>NUCLEOTIDE SEQUENCE [LARGE SCALE GENOMIC DNA]</scope>
    <source>
        <strain evidence="4 5">L21-Spi-D4</strain>
    </source>
</reference>
<dbReference type="Proteomes" id="UP000064893">
    <property type="component" value="Chromosome"/>
</dbReference>
<dbReference type="PROSITE" id="PS50109">
    <property type="entry name" value="HIS_KIN"/>
    <property type="match status" value="1"/>
</dbReference>
<dbReference type="PRINTS" id="PR00344">
    <property type="entry name" value="BCTRLSENSOR"/>
</dbReference>
<dbReference type="STRING" id="1307839.L21SP5_00768"/>
<dbReference type="CDD" id="cd00075">
    <property type="entry name" value="HATPase"/>
    <property type="match status" value="1"/>
</dbReference>